<dbReference type="Proteomes" id="UP000024635">
    <property type="component" value="Unassembled WGS sequence"/>
</dbReference>
<dbReference type="GO" id="GO:0004190">
    <property type="term" value="F:aspartic-type endopeptidase activity"/>
    <property type="evidence" value="ECO:0007669"/>
    <property type="project" value="UniProtKB-KW"/>
</dbReference>
<dbReference type="PANTHER" id="PTHR47966">
    <property type="entry name" value="BETA-SITE APP-CLEAVING ENZYME, ISOFORM A-RELATED"/>
    <property type="match status" value="1"/>
</dbReference>
<evidence type="ECO:0000256" key="2">
    <source>
        <dbReference type="ARBA" id="ARBA00022670"/>
    </source>
</evidence>
<keyword evidence="4" id="KW-0064">Aspartyl protease</keyword>
<keyword evidence="2" id="KW-0645">Protease</keyword>
<dbReference type="SUPFAM" id="SSF50630">
    <property type="entry name" value="Acid proteases"/>
    <property type="match status" value="1"/>
</dbReference>
<dbReference type="PRINTS" id="PR00792">
    <property type="entry name" value="PEPSIN"/>
</dbReference>
<feature type="chain" id="PRO_5001489143" description="Peptidase A1 domain-containing protein" evidence="7">
    <location>
        <begin position="17"/>
        <end position="652"/>
    </location>
</feature>
<proteinExistence type="inferred from homology"/>
<comment type="similarity">
    <text evidence="1">Belongs to the peptidase A1 family.</text>
</comment>
<comment type="caution">
    <text evidence="9">The sequence shown here is derived from an EMBL/GenBank/DDBJ whole genome shotgun (WGS) entry which is preliminary data.</text>
</comment>
<dbReference type="AlphaFoldDB" id="A0A016VAA2"/>
<dbReference type="GO" id="GO:0005764">
    <property type="term" value="C:lysosome"/>
    <property type="evidence" value="ECO:0007669"/>
    <property type="project" value="TreeGrafter"/>
</dbReference>
<dbReference type="InterPro" id="IPR033121">
    <property type="entry name" value="PEPTIDASE_A1"/>
</dbReference>
<evidence type="ECO:0000256" key="4">
    <source>
        <dbReference type="ARBA" id="ARBA00022750"/>
    </source>
</evidence>
<dbReference type="PANTHER" id="PTHR47966:SF45">
    <property type="entry name" value="PEPTIDASE A1 DOMAIN-CONTAINING PROTEIN"/>
    <property type="match status" value="1"/>
</dbReference>
<dbReference type="STRING" id="53326.A0A016VAA2"/>
<evidence type="ECO:0000256" key="1">
    <source>
        <dbReference type="ARBA" id="ARBA00007447"/>
    </source>
</evidence>
<dbReference type="PROSITE" id="PS51767">
    <property type="entry name" value="PEPTIDASE_A1"/>
    <property type="match status" value="1"/>
</dbReference>
<organism evidence="9 10">
    <name type="scientific">Ancylostoma ceylanicum</name>
    <dbReference type="NCBI Taxonomy" id="53326"/>
    <lineage>
        <taxon>Eukaryota</taxon>
        <taxon>Metazoa</taxon>
        <taxon>Ecdysozoa</taxon>
        <taxon>Nematoda</taxon>
        <taxon>Chromadorea</taxon>
        <taxon>Rhabditida</taxon>
        <taxon>Rhabditina</taxon>
        <taxon>Rhabditomorpha</taxon>
        <taxon>Strongyloidea</taxon>
        <taxon>Ancylostomatidae</taxon>
        <taxon>Ancylostomatinae</taxon>
        <taxon>Ancylostoma</taxon>
    </lineage>
</organism>
<reference evidence="10" key="1">
    <citation type="journal article" date="2015" name="Nat. Genet.">
        <title>The genome and transcriptome of the zoonotic hookworm Ancylostoma ceylanicum identify infection-specific gene families.</title>
        <authorList>
            <person name="Schwarz E.M."/>
            <person name="Hu Y."/>
            <person name="Antoshechkin I."/>
            <person name="Miller M.M."/>
            <person name="Sternberg P.W."/>
            <person name="Aroian R.V."/>
        </authorList>
    </citation>
    <scope>NUCLEOTIDE SEQUENCE</scope>
    <source>
        <strain evidence="10">HY135</strain>
    </source>
</reference>
<accession>A0A016VAA2</accession>
<dbReference type="CDD" id="cd05471">
    <property type="entry name" value="pepsin_like"/>
    <property type="match status" value="1"/>
</dbReference>
<evidence type="ECO:0000256" key="7">
    <source>
        <dbReference type="SAM" id="SignalP"/>
    </source>
</evidence>
<feature type="signal peptide" evidence="7">
    <location>
        <begin position="1"/>
        <end position="16"/>
    </location>
</feature>
<dbReference type="InterPro" id="IPR001461">
    <property type="entry name" value="Aspartic_peptidase_A1"/>
</dbReference>
<dbReference type="InterPro" id="IPR021109">
    <property type="entry name" value="Peptidase_aspartic_dom_sf"/>
</dbReference>
<name>A0A016VAA2_9BILA</name>
<dbReference type="FunFam" id="2.40.70.10:FF:000052">
    <property type="entry name" value="ASpartyl Protease"/>
    <property type="match status" value="1"/>
</dbReference>
<dbReference type="EMBL" id="JARK01001350">
    <property type="protein sequence ID" value="EYC24206.1"/>
    <property type="molecule type" value="Genomic_DNA"/>
</dbReference>
<dbReference type="Pfam" id="PF00026">
    <property type="entry name" value="Asp"/>
    <property type="match status" value="1"/>
</dbReference>
<keyword evidence="6" id="KW-0325">Glycoprotein</keyword>
<evidence type="ECO:0000256" key="6">
    <source>
        <dbReference type="ARBA" id="ARBA00023180"/>
    </source>
</evidence>
<evidence type="ECO:0000313" key="9">
    <source>
        <dbReference type="EMBL" id="EYC24206.1"/>
    </source>
</evidence>
<keyword evidence="5" id="KW-0378">Hydrolase</keyword>
<feature type="domain" description="Peptidase A1" evidence="8">
    <location>
        <begin position="283"/>
        <end position="613"/>
    </location>
</feature>
<dbReference type="OrthoDB" id="5839471at2759"/>
<keyword evidence="3 7" id="KW-0732">Signal</keyword>
<dbReference type="GO" id="GO:0006508">
    <property type="term" value="P:proteolysis"/>
    <property type="evidence" value="ECO:0007669"/>
    <property type="project" value="UniProtKB-KW"/>
</dbReference>
<protein>
    <recommendedName>
        <fullName evidence="8">Peptidase A1 domain-containing protein</fullName>
    </recommendedName>
</protein>
<dbReference type="InterPro" id="IPR034164">
    <property type="entry name" value="Pepsin-like_dom"/>
</dbReference>
<evidence type="ECO:0000256" key="3">
    <source>
        <dbReference type="ARBA" id="ARBA00022729"/>
    </source>
</evidence>
<evidence type="ECO:0000256" key="5">
    <source>
        <dbReference type="ARBA" id="ARBA00022801"/>
    </source>
</evidence>
<gene>
    <name evidence="9" type="primary">Acey_s0014.g2378</name>
    <name evidence="9" type="ORF">Y032_0014g2378</name>
</gene>
<keyword evidence="10" id="KW-1185">Reference proteome</keyword>
<evidence type="ECO:0000313" key="10">
    <source>
        <dbReference type="Proteomes" id="UP000024635"/>
    </source>
</evidence>
<sequence>MLPFIILLVFSPISWAGVNRKSGNHPYGNYDFPPEAYAPSSSGKQADPVSSVDKILEEGLGPEIVPQKVEMGPGPVIPEKHVMEMGPGPVIPHQLPMEPGPVIPEKNRVEMGPGPVIPSRQPSMGPGPVIPPHHLSMGAGPVIPPHYVPLEPGPVIPEEHIVPMEPGRMLRPVNPFHHPSMGPGPELLPLPFMEEPGPVISPRSSPTNPYQEEPEMGPGPVIPQPIPEGPGPVVLPQGPGPVIVPPHMQMGPGPVIPQPVPEGPGPVILPPQHIQQGPGPVIVPPHMQMGPGPVITQPIPEGPGPVILPPQHFQQGPGPAIVPPSMQMGPGPVIPQPIPGGPGPAIPSHPIQQGPGPVMVPPHLQMGPGPVIFSQRAPRDLSPFMAGPEIPFLPEDSPFMSREDPTDGILGLAFTSLAVDRVVPPLINAINQNLLDQPLFTVWMEHRGKLEGAVGGVFTYGAVDTKNCGPVTAYEPLSSATYYQFKMAAIGMGSYTNSKVYQVISDTGTSFIGGPKTVTDALAKAAGAKYSAFQESYTIPCNAKPPTLDVTIGSHKYSIDPVNYIVSAGTNQCLFAIFPFEFGGFGPSWILGDPFIRQFCNIYDIGQKRMGFAPSLQNSNTDDERYDRDHESFAGSTPFILLLLLPLAFLME</sequence>
<evidence type="ECO:0000259" key="8">
    <source>
        <dbReference type="PROSITE" id="PS51767"/>
    </source>
</evidence>
<dbReference type="Gene3D" id="2.40.70.10">
    <property type="entry name" value="Acid Proteases"/>
    <property type="match status" value="2"/>
</dbReference>